<accession>A0A0E9QMU0</accession>
<organism evidence="1">
    <name type="scientific">Anguilla anguilla</name>
    <name type="common">European freshwater eel</name>
    <name type="synonym">Muraena anguilla</name>
    <dbReference type="NCBI Taxonomy" id="7936"/>
    <lineage>
        <taxon>Eukaryota</taxon>
        <taxon>Metazoa</taxon>
        <taxon>Chordata</taxon>
        <taxon>Craniata</taxon>
        <taxon>Vertebrata</taxon>
        <taxon>Euteleostomi</taxon>
        <taxon>Actinopterygii</taxon>
        <taxon>Neopterygii</taxon>
        <taxon>Teleostei</taxon>
        <taxon>Anguilliformes</taxon>
        <taxon>Anguillidae</taxon>
        <taxon>Anguilla</taxon>
    </lineage>
</organism>
<dbReference type="EMBL" id="GBXM01090438">
    <property type="protein sequence ID" value="JAH18139.1"/>
    <property type="molecule type" value="Transcribed_RNA"/>
</dbReference>
<proteinExistence type="predicted"/>
<sequence>MSSAQNFNCVGTAVVTFFFCAIHPTKDKTSSIMCFLYRFFSVSKNVPTYFLPIVVPELQAYNLSSNPFLIQD</sequence>
<reference evidence="1" key="2">
    <citation type="journal article" date="2015" name="Fish Shellfish Immunol.">
        <title>Early steps in the European eel (Anguilla anguilla)-Vibrio vulnificus interaction in the gills: Role of the RtxA13 toxin.</title>
        <authorList>
            <person name="Callol A."/>
            <person name="Pajuelo D."/>
            <person name="Ebbesson L."/>
            <person name="Teles M."/>
            <person name="MacKenzie S."/>
            <person name="Amaro C."/>
        </authorList>
    </citation>
    <scope>NUCLEOTIDE SEQUENCE</scope>
</reference>
<name>A0A0E9QMU0_ANGAN</name>
<evidence type="ECO:0000313" key="1">
    <source>
        <dbReference type="EMBL" id="JAH18139.1"/>
    </source>
</evidence>
<dbReference type="AlphaFoldDB" id="A0A0E9QMU0"/>
<reference evidence="1" key="1">
    <citation type="submission" date="2014-11" db="EMBL/GenBank/DDBJ databases">
        <authorList>
            <person name="Amaro Gonzalez C."/>
        </authorList>
    </citation>
    <scope>NUCLEOTIDE SEQUENCE</scope>
</reference>
<protein>
    <submittedName>
        <fullName evidence="1">Uncharacterized protein</fullName>
    </submittedName>
</protein>